<name>A0A2M6WF60_9BACT</name>
<protein>
    <recommendedName>
        <fullName evidence="3">SHS2 domain-containing protein</fullName>
    </recommendedName>
</protein>
<dbReference type="AlphaFoldDB" id="A0A2M6WF60"/>
<accession>A0A2M6WF60</accession>
<dbReference type="Proteomes" id="UP000228809">
    <property type="component" value="Unassembled WGS sequence"/>
</dbReference>
<comment type="caution">
    <text evidence="1">The sequence shown here is derived from an EMBL/GenBank/DDBJ whole genome shotgun (WGS) entry which is preliminary data.</text>
</comment>
<sequence length="399" mass="44040">MFVFLHRNKKEMREYVALFDIGSASVAGALVVLDGDTQPHITYTTRVPLTLTEVLDAKTLEKKTAETVRVVSERLIKALADEQVNQFSRIVCMSASPWVHIETASIEAKHDEPKDITDAYIKTLLESARAEIVEKAAETAAGVDQTEEFSMQVLLNGYPTANPEKKKAKHIALSLAVGYMDTAFHSSLERVFDEQFGETAVSYNSFILPFFLTARDVFEQSDFLLMDVTGEVSDIGVVRGDILSNYVTFPYGKHSIARDLAELLGTTPEESLSRLSLGVSGTQKEDSTVQKSIETVAQKWIKQFGSSVGKLSETKRLPNFLLLACDGSIGLWLAELTSRIDFGAFTLTGEAFSPELLTANRICEFCTFKGKSVKEDPFLAVGALFAKRIRAVEKNKPVV</sequence>
<organism evidence="1 2">
    <name type="scientific">Candidatus Kaiserbacteria bacterium CG10_big_fil_rev_8_21_14_0_10_49_17</name>
    <dbReference type="NCBI Taxonomy" id="1974609"/>
    <lineage>
        <taxon>Bacteria</taxon>
        <taxon>Candidatus Kaiseribacteriota</taxon>
    </lineage>
</organism>
<evidence type="ECO:0000313" key="2">
    <source>
        <dbReference type="Proteomes" id="UP000228809"/>
    </source>
</evidence>
<reference evidence="2" key="1">
    <citation type="submission" date="2017-09" db="EMBL/GenBank/DDBJ databases">
        <title>Depth-based differentiation of microbial function through sediment-hosted aquifers and enrichment of novel symbionts in the deep terrestrial subsurface.</title>
        <authorList>
            <person name="Probst A.J."/>
            <person name="Ladd B."/>
            <person name="Jarett J.K."/>
            <person name="Geller-Mcgrath D.E."/>
            <person name="Sieber C.M.K."/>
            <person name="Emerson J.B."/>
            <person name="Anantharaman K."/>
            <person name="Thomas B.C."/>
            <person name="Malmstrom R."/>
            <person name="Stieglmeier M."/>
            <person name="Klingl A."/>
            <person name="Woyke T."/>
            <person name="Ryan C.M."/>
            <person name="Banfield J.F."/>
        </authorList>
    </citation>
    <scope>NUCLEOTIDE SEQUENCE [LARGE SCALE GENOMIC DNA]</scope>
</reference>
<proteinExistence type="predicted"/>
<evidence type="ECO:0000313" key="1">
    <source>
        <dbReference type="EMBL" id="PIT91413.1"/>
    </source>
</evidence>
<gene>
    <name evidence="1" type="ORF">COU17_00275</name>
</gene>
<evidence type="ECO:0008006" key="3">
    <source>
        <dbReference type="Google" id="ProtNLM"/>
    </source>
</evidence>
<dbReference type="EMBL" id="PFBJ01000003">
    <property type="protein sequence ID" value="PIT91413.1"/>
    <property type="molecule type" value="Genomic_DNA"/>
</dbReference>